<proteinExistence type="predicted"/>
<organism evidence="1 2">
    <name type="scientific">Seiridium cardinale</name>
    <dbReference type="NCBI Taxonomy" id="138064"/>
    <lineage>
        <taxon>Eukaryota</taxon>
        <taxon>Fungi</taxon>
        <taxon>Dikarya</taxon>
        <taxon>Ascomycota</taxon>
        <taxon>Pezizomycotina</taxon>
        <taxon>Sordariomycetes</taxon>
        <taxon>Xylariomycetidae</taxon>
        <taxon>Amphisphaeriales</taxon>
        <taxon>Sporocadaceae</taxon>
        <taxon>Seiridium</taxon>
    </lineage>
</organism>
<dbReference type="EMBL" id="JARVKM010000037">
    <property type="protein sequence ID" value="KAK9774983.1"/>
    <property type="molecule type" value="Genomic_DNA"/>
</dbReference>
<gene>
    <name evidence="1" type="ORF">SCAR479_08257</name>
</gene>
<accession>A0ABR2XMD8</accession>
<keyword evidence="2" id="KW-1185">Reference proteome</keyword>
<name>A0ABR2XMD8_9PEZI</name>
<dbReference type="Proteomes" id="UP001465668">
    <property type="component" value="Unassembled WGS sequence"/>
</dbReference>
<evidence type="ECO:0000313" key="2">
    <source>
        <dbReference type="Proteomes" id="UP001465668"/>
    </source>
</evidence>
<evidence type="ECO:0000313" key="1">
    <source>
        <dbReference type="EMBL" id="KAK9774983.1"/>
    </source>
</evidence>
<reference evidence="1 2" key="1">
    <citation type="submission" date="2024-02" db="EMBL/GenBank/DDBJ databases">
        <title>First draft genome assembly of two strains of Seiridium cardinale.</title>
        <authorList>
            <person name="Emiliani G."/>
            <person name="Scali E."/>
        </authorList>
    </citation>
    <scope>NUCLEOTIDE SEQUENCE [LARGE SCALE GENOMIC DNA]</scope>
    <source>
        <strain evidence="1 2">BM-138-000479</strain>
    </source>
</reference>
<sequence>MRTNYIEMIVYWGCCAEAGCWTPSRCQDAGNAYCGRVAAANCVYSRTDSWYAASRSGTRYITTYLKSTYNFENWATDKGKDLHDNENGCGSVSGGNREEAHHGYDSPVHFDLSYFIKSGCVERTMKSAGGPELSCVDQGDYIKEKRDWIQSKRSSNTDRRLESSIVASASMTASATTNSSATSKSLIYRAAPTMMDLYNYTATYKYISTNASYTPYTPMVWSTTASAAATESA</sequence>
<comment type="caution">
    <text evidence="1">The sequence shown here is derived from an EMBL/GenBank/DDBJ whole genome shotgun (WGS) entry which is preliminary data.</text>
</comment>
<protein>
    <submittedName>
        <fullName evidence="1">Chitinase</fullName>
    </submittedName>
</protein>